<dbReference type="AlphaFoldDB" id="A0A2S1LPE7"/>
<protein>
    <submittedName>
        <fullName evidence="1">Uncharacterized protein</fullName>
    </submittedName>
</protein>
<dbReference type="RefSeq" id="WP_108737189.1">
    <property type="nucleotide sequence ID" value="NZ_CP020919.1"/>
</dbReference>
<keyword evidence="2" id="KW-1185">Reference proteome</keyword>
<name>A0A2S1LPE7_9FLAO</name>
<evidence type="ECO:0000313" key="2">
    <source>
        <dbReference type="Proteomes" id="UP000244677"/>
    </source>
</evidence>
<proteinExistence type="predicted"/>
<dbReference type="KEGG" id="fki:FK004_10415"/>
<dbReference type="Proteomes" id="UP000244677">
    <property type="component" value="Chromosome"/>
</dbReference>
<organism evidence="1 2">
    <name type="scientific">Flavobacterium kingsejongi</name>
    <dbReference type="NCBI Taxonomy" id="1678728"/>
    <lineage>
        <taxon>Bacteria</taxon>
        <taxon>Pseudomonadati</taxon>
        <taxon>Bacteroidota</taxon>
        <taxon>Flavobacteriia</taxon>
        <taxon>Flavobacteriales</taxon>
        <taxon>Flavobacteriaceae</taxon>
        <taxon>Flavobacterium</taxon>
    </lineage>
</organism>
<evidence type="ECO:0000313" key="1">
    <source>
        <dbReference type="EMBL" id="AWG25614.1"/>
    </source>
</evidence>
<reference evidence="1 2" key="1">
    <citation type="submission" date="2017-04" db="EMBL/GenBank/DDBJ databases">
        <title>Complete genome sequence of Flavobacterium kingsejong AJ004.</title>
        <authorList>
            <person name="Lee P.C."/>
        </authorList>
    </citation>
    <scope>NUCLEOTIDE SEQUENCE [LARGE SCALE GENOMIC DNA]</scope>
    <source>
        <strain evidence="1 2">AJ004</strain>
    </source>
</reference>
<dbReference type="OrthoDB" id="9808343at2"/>
<dbReference type="EMBL" id="CP020919">
    <property type="protein sequence ID" value="AWG25614.1"/>
    <property type="molecule type" value="Genomic_DNA"/>
</dbReference>
<accession>A0A2S1LPE7</accession>
<gene>
    <name evidence="1" type="ORF">FK004_10415</name>
</gene>
<sequence length="144" mass="15945">MEIKVTVKQLGRKHPLLQEQVLDIDLNTGAPTVKELLEAVVAQQVALYNAREPDTDTEDRTHAPSHKYLQVLTETGKAGFGSIYNAQKADLPKAQENALLAFEDGLFAVFYGDEELSSLTTPIDLSHSLTFTFIRLVFLAGSIW</sequence>